<dbReference type="InterPro" id="IPR011990">
    <property type="entry name" value="TPR-like_helical_dom_sf"/>
</dbReference>
<organism evidence="1 2">
    <name type="scientific">Terrimonas rubra</name>
    <dbReference type="NCBI Taxonomy" id="1035890"/>
    <lineage>
        <taxon>Bacteria</taxon>
        <taxon>Pseudomonadati</taxon>
        <taxon>Bacteroidota</taxon>
        <taxon>Chitinophagia</taxon>
        <taxon>Chitinophagales</taxon>
        <taxon>Chitinophagaceae</taxon>
        <taxon>Terrimonas</taxon>
    </lineage>
</organism>
<name>A0ABW6A896_9BACT</name>
<keyword evidence="2" id="KW-1185">Reference proteome</keyword>
<dbReference type="Proteomes" id="UP001597511">
    <property type="component" value="Unassembled WGS sequence"/>
</dbReference>
<accession>A0ABW6A896</accession>
<gene>
    <name evidence="1" type="ORF">ACFS6H_15655</name>
</gene>
<comment type="caution">
    <text evidence="1">The sequence shown here is derived from an EMBL/GenBank/DDBJ whole genome shotgun (WGS) entry which is preliminary data.</text>
</comment>
<protein>
    <submittedName>
        <fullName evidence="1">Tetratricopeptide repeat protein</fullName>
    </submittedName>
</protein>
<dbReference type="RefSeq" id="WP_386100928.1">
    <property type="nucleotide sequence ID" value="NZ_JBHUOZ010000003.1"/>
</dbReference>
<dbReference type="SUPFAM" id="SSF48452">
    <property type="entry name" value="TPR-like"/>
    <property type="match status" value="1"/>
</dbReference>
<dbReference type="Gene3D" id="1.25.40.10">
    <property type="entry name" value="Tetratricopeptide repeat domain"/>
    <property type="match status" value="1"/>
</dbReference>
<sequence>MYIPTGYACINHYVIDGNGHSHTYSFDHPTAIRVSYRLDSITVQRVERHPTGWDNEEQFKYISNYCASLIKLGRFKETIPMLKKLLLSYPDEYEINANLAVALELDGQLETALSYLKKSVSIRPDAHDKSEWFHINVLEAAIKLKQQQFNLQTDKVLNIPTGHNMIIANQLAYQLQERIPLTKSANVLLSKTIEEAADYFNKNLSLEWSVELYAIAVAYSADTMEVFRLWTKINTARKKLLTYRKTYNRDSPSKYLFSKNWKVMLTKNYIDRWRNYIPLYYKGDIVTSF</sequence>
<reference evidence="2" key="1">
    <citation type="journal article" date="2019" name="Int. J. Syst. Evol. Microbiol.">
        <title>The Global Catalogue of Microorganisms (GCM) 10K type strain sequencing project: providing services to taxonomists for standard genome sequencing and annotation.</title>
        <authorList>
            <consortium name="The Broad Institute Genomics Platform"/>
            <consortium name="The Broad Institute Genome Sequencing Center for Infectious Disease"/>
            <person name="Wu L."/>
            <person name="Ma J."/>
        </authorList>
    </citation>
    <scope>NUCLEOTIDE SEQUENCE [LARGE SCALE GENOMIC DNA]</scope>
    <source>
        <strain evidence="2">KCTC 23299</strain>
    </source>
</reference>
<evidence type="ECO:0000313" key="2">
    <source>
        <dbReference type="Proteomes" id="UP001597511"/>
    </source>
</evidence>
<evidence type="ECO:0000313" key="1">
    <source>
        <dbReference type="EMBL" id="MFD2921161.1"/>
    </source>
</evidence>
<dbReference type="EMBL" id="JBHUOZ010000003">
    <property type="protein sequence ID" value="MFD2921161.1"/>
    <property type="molecule type" value="Genomic_DNA"/>
</dbReference>
<proteinExistence type="predicted"/>